<evidence type="ECO:0000313" key="1">
    <source>
        <dbReference type="EMBL" id="KAK4190963.1"/>
    </source>
</evidence>
<protein>
    <submittedName>
        <fullName evidence="1">Uncharacterized protein</fullName>
    </submittedName>
</protein>
<reference evidence="1" key="2">
    <citation type="submission" date="2023-05" db="EMBL/GenBank/DDBJ databases">
        <authorList>
            <consortium name="Lawrence Berkeley National Laboratory"/>
            <person name="Steindorff A."/>
            <person name="Hensen N."/>
            <person name="Bonometti L."/>
            <person name="Westerberg I."/>
            <person name="Brannstrom I.O."/>
            <person name="Guillou S."/>
            <person name="Cros-Aarteil S."/>
            <person name="Calhoun S."/>
            <person name="Haridas S."/>
            <person name="Kuo A."/>
            <person name="Mondo S."/>
            <person name="Pangilinan J."/>
            <person name="Riley R."/>
            <person name="Labutti K."/>
            <person name="Andreopoulos B."/>
            <person name="Lipzen A."/>
            <person name="Chen C."/>
            <person name="Yanf M."/>
            <person name="Daum C."/>
            <person name="Ng V."/>
            <person name="Clum A."/>
            <person name="Ohm R."/>
            <person name="Martin F."/>
            <person name="Silar P."/>
            <person name="Natvig D."/>
            <person name="Lalanne C."/>
            <person name="Gautier V."/>
            <person name="Ament-Velasquez S.L."/>
            <person name="Kruys A."/>
            <person name="Hutchinson M.I."/>
            <person name="Powell A.J."/>
            <person name="Barry K."/>
            <person name="Miller A.N."/>
            <person name="Grigoriev I.V."/>
            <person name="Debuchy R."/>
            <person name="Gladieux P."/>
            <person name="Thoren M.H."/>
            <person name="Johannesson H."/>
        </authorList>
    </citation>
    <scope>NUCLEOTIDE SEQUENCE</scope>
    <source>
        <strain evidence="1">PSN309</strain>
    </source>
</reference>
<organism evidence="1 2">
    <name type="scientific">Podospora australis</name>
    <dbReference type="NCBI Taxonomy" id="1536484"/>
    <lineage>
        <taxon>Eukaryota</taxon>
        <taxon>Fungi</taxon>
        <taxon>Dikarya</taxon>
        <taxon>Ascomycota</taxon>
        <taxon>Pezizomycotina</taxon>
        <taxon>Sordariomycetes</taxon>
        <taxon>Sordariomycetidae</taxon>
        <taxon>Sordariales</taxon>
        <taxon>Podosporaceae</taxon>
        <taxon>Podospora</taxon>
    </lineage>
</organism>
<reference evidence="1" key="1">
    <citation type="journal article" date="2023" name="Mol. Phylogenet. Evol.">
        <title>Genome-scale phylogeny and comparative genomics of the fungal order Sordariales.</title>
        <authorList>
            <person name="Hensen N."/>
            <person name="Bonometti L."/>
            <person name="Westerberg I."/>
            <person name="Brannstrom I.O."/>
            <person name="Guillou S."/>
            <person name="Cros-Aarteil S."/>
            <person name="Calhoun S."/>
            <person name="Haridas S."/>
            <person name="Kuo A."/>
            <person name="Mondo S."/>
            <person name="Pangilinan J."/>
            <person name="Riley R."/>
            <person name="LaButti K."/>
            <person name="Andreopoulos B."/>
            <person name="Lipzen A."/>
            <person name="Chen C."/>
            <person name="Yan M."/>
            <person name="Daum C."/>
            <person name="Ng V."/>
            <person name="Clum A."/>
            <person name="Steindorff A."/>
            <person name="Ohm R.A."/>
            <person name="Martin F."/>
            <person name="Silar P."/>
            <person name="Natvig D.O."/>
            <person name="Lalanne C."/>
            <person name="Gautier V."/>
            <person name="Ament-Velasquez S.L."/>
            <person name="Kruys A."/>
            <person name="Hutchinson M.I."/>
            <person name="Powell A.J."/>
            <person name="Barry K."/>
            <person name="Miller A.N."/>
            <person name="Grigoriev I.V."/>
            <person name="Debuchy R."/>
            <person name="Gladieux P."/>
            <person name="Hiltunen Thoren M."/>
            <person name="Johannesson H."/>
        </authorList>
    </citation>
    <scope>NUCLEOTIDE SEQUENCE</scope>
    <source>
        <strain evidence="1">PSN309</strain>
    </source>
</reference>
<dbReference type="EMBL" id="MU864362">
    <property type="protein sequence ID" value="KAK4190963.1"/>
    <property type="molecule type" value="Genomic_DNA"/>
</dbReference>
<proteinExistence type="predicted"/>
<keyword evidence="2" id="KW-1185">Reference proteome</keyword>
<dbReference type="Proteomes" id="UP001302126">
    <property type="component" value="Unassembled WGS sequence"/>
</dbReference>
<accession>A0AAN6X0D8</accession>
<name>A0AAN6X0D8_9PEZI</name>
<dbReference type="AlphaFoldDB" id="A0AAN6X0D8"/>
<gene>
    <name evidence="1" type="ORF">QBC35DRAFT_45161</name>
</gene>
<sequence>MHPNQSSTRLTSFLHNHRTNHILNPDLNRLPDTNPYGFPNGCSQHICGPFRYSERDSTSSLSSIPDPVFDSSSSEATSCSWKRSTFATKETEATQVTSSHKQAKASIFSDITTDSHYTCSERRQLVEDLPVDQPRRIADFPGDGPRVNEQPDPRSDHVDIEHGVEPFPQDLLHILNNLSTSHDHLDNNGMISAGPDPIKDDFWAWDQARQRYIHTDRETGKELVCPEFFD</sequence>
<comment type="caution">
    <text evidence="1">The sequence shown here is derived from an EMBL/GenBank/DDBJ whole genome shotgun (WGS) entry which is preliminary data.</text>
</comment>
<evidence type="ECO:0000313" key="2">
    <source>
        <dbReference type="Proteomes" id="UP001302126"/>
    </source>
</evidence>